<feature type="domain" description="Mechanosensitive ion channel transmembrane helices 2/3" evidence="11">
    <location>
        <begin position="381"/>
        <end position="415"/>
    </location>
</feature>
<dbReference type="InterPro" id="IPR010920">
    <property type="entry name" value="LSM_dom_sf"/>
</dbReference>
<dbReference type="GO" id="GO:0008381">
    <property type="term" value="F:mechanosensitive monoatomic ion channel activity"/>
    <property type="evidence" value="ECO:0007669"/>
    <property type="project" value="InterPro"/>
</dbReference>
<accession>A0A2T1EB19</accession>
<comment type="subcellular location">
    <subcellularLocation>
        <location evidence="1">Cell membrane</location>
        <topology evidence="1">Multi-pass membrane protein</topology>
    </subcellularLocation>
</comment>
<feature type="domain" description="Mechanosensitive ion channel MscS" evidence="9">
    <location>
        <begin position="416"/>
        <end position="481"/>
    </location>
</feature>
<evidence type="ECO:0000256" key="5">
    <source>
        <dbReference type="ARBA" id="ARBA00022989"/>
    </source>
</evidence>
<dbReference type="OrthoDB" id="9809206at2"/>
<dbReference type="EMBL" id="PVWK01000057">
    <property type="protein sequence ID" value="PSB29952.1"/>
    <property type="molecule type" value="Genomic_DNA"/>
</dbReference>
<evidence type="ECO:0000313" key="13">
    <source>
        <dbReference type="Proteomes" id="UP000239576"/>
    </source>
</evidence>
<dbReference type="InterPro" id="IPR023408">
    <property type="entry name" value="MscS_beta-dom_sf"/>
</dbReference>
<dbReference type="Proteomes" id="UP000239576">
    <property type="component" value="Unassembled WGS sequence"/>
</dbReference>
<dbReference type="Pfam" id="PF21088">
    <property type="entry name" value="MS_channel_1st"/>
    <property type="match status" value="1"/>
</dbReference>
<feature type="transmembrane region" description="Helical" evidence="8">
    <location>
        <begin position="371"/>
        <end position="393"/>
    </location>
</feature>
<dbReference type="RefSeq" id="WP_106256233.1">
    <property type="nucleotide sequence ID" value="NZ_CAWNSW010000007.1"/>
</dbReference>
<dbReference type="SUPFAM" id="SSF82689">
    <property type="entry name" value="Mechanosensitive channel protein MscS (YggB), C-terminal domain"/>
    <property type="match status" value="1"/>
</dbReference>
<gene>
    <name evidence="12" type="ORF">C7B82_10400</name>
</gene>
<dbReference type="Gene3D" id="2.30.30.60">
    <property type="match status" value="1"/>
</dbReference>
<protein>
    <submittedName>
        <fullName evidence="12">Mechanosensitive ion channel protein MscS</fullName>
    </submittedName>
</protein>
<feature type="compositionally biased region" description="Basic and acidic residues" evidence="7">
    <location>
        <begin position="594"/>
        <end position="617"/>
    </location>
</feature>
<evidence type="ECO:0000256" key="2">
    <source>
        <dbReference type="ARBA" id="ARBA00008017"/>
    </source>
</evidence>
<name>A0A2T1EB19_9CYAN</name>
<feature type="transmembrane region" description="Helical" evidence="8">
    <location>
        <begin position="313"/>
        <end position="333"/>
    </location>
</feature>
<dbReference type="InterPro" id="IPR049278">
    <property type="entry name" value="MS_channel_C"/>
</dbReference>
<evidence type="ECO:0000256" key="4">
    <source>
        <dbReference type="ARBA" id="ARBA00022692"/>
    </source>
</evidence>
<dbReference type="Pfam" id="PF00924">
    <property type="entry name" value="MS_channel_2nd"/>
    <property type="match status" value="1"/>
</dbReference>
<dbReference type="FunFam" id="3.30.70.100:FF:000018">
    <property type="entry name" value="MscS mechanosensitive ion channel"/>
    <property type="match status" value="1"/>
</dbReference>
<comment type="caution">
    <text evidence="12">The sequence shown here is derived from an EMBL/GenBank/DDBJ whole genome shotgun (WGS) entry which is preliminary data.</text>
</comment>
<dbReference type="SUPFAM" id="SSF50182">
    <property type="entry name" value="Sm-like ribonucleoproteins"/>
    <property type="match status" value="1"/>
</dbReference>
<dbReference type="Gene3D" id="1.10.287.1260">
    <property type="match status" value="1"/>
</dbReference>
<dbReference type="InterPro" id="IPR049142">
    <property type="entry name" value="MS_channel_1st"/>
</dbReference>
<evidence type="ECO:0000256" key="8">
    <source>
        <dbReference type="SAM" id="Phobius"/>
    </source>
</evidence>
<dbReference type="InterPro" id="IPR011066">
    <property type="entry name" value="MscS_channel_C_sf"/>
</dbReference>
<keyword evidence="3" id="KW-1003">Cell membrane</keyword>
<feature type="transmembrane region" description="Helical" evidence="8">
    <location>
        <begin position="213"/>
        <end position="231"/>
    </location>
</feature>
<sequence>MTVYMNQATENQTQDKACCKGLLALPVFKFCWRFASLWLGLLTAMLVIMTGSISLGQSALPFNLQVPKVAVAPSPSSTATNASAVATADVELDGRKLFTIAAPSVSNQPGTQATGTPPIKERVEKIEETLSRIVDSNAGSKGLDVKSVVDEQSRLPVISVGSQYLMTVTTLDAQLQGQDLEQRATELVQITKDALATARQERQPQSLLKQGSLAGQIALGMVIMSGILALLQRWLTLQRQRLHAQAAAIEVSPEVEPSSTAAMSAIQEQIDQRRHRNLNDIQRRLIQVLQLSLWVGSIFVILGLFPYTRWVQSLVLSGPLKILGVILITYLLIRVSDVLIDRFFSALTTNELLSPDTSQRVAQRVNTFSRVLRNVVGTVWISTGILSALSIVGVELGPVLAGAGILGLAISFASQNLIKDIINGLLILWEDQYAVGDVIQIGKASGLVESLNLRITQLRNSEGRLITIPNSSITVVENLSKDWSRVDLGITIAYDANVDRAITVVKEVGEAMTSDPAWKNKIPEPPDVLGVDEISNDGITLRVWIKTLPLQQWNVAREFRRRLKRALDEEGIAIGLPQQSLWFRNSSEAPHLPDANEREHDIKGKDPKQAQAKDESE</sequence>
<dbReference type="AlphaFoldDB" id="A0A2T1EB19"/>
<evidence type="ECO:0000256" key="7">
    <source>
        <dbReference type="SAM" id="MobiDB-lite"/>
    </source>
</evidence>
<dbReference type="SUPFAM" id="SSF82861">
    <property type="entry name" value="Mechanosensitive channel protein MscS (YggB), transmembrane region"/>
    <property type="match status" value="1"/>
</dbReference>
<dbReference type="InterPro" id="IPR011014">
    <property type="entry name" value="MscS_channel_TM-2"/>
</dbReference>
<feature type="transmembrane region" description="Helical" evidence="8">
    <location>
        <begin position="285"/>
        <end position="307"/>
    </location>
</feature>
<evidence type="ECO:0000259" key="9">
    <source>
        <dbReference type="Pfam" id="PF00924"/>
    </source>
</evidence>
<reference evidence="13" key="1">
    <citation type="submission" date="2018-02" db="EMBL/GenBank/DDBJ databases">
        <authorList>
            <person name="Moore K."/>
            <person name="Momper L."/>
        </authorList>
    </citation>
    <scope>NUCLEOTIDE SEQUENCE [LARGE SCALE GENOMIC DNA]</scope>
    <source>
        <strain evidence="13">ULC18</strain>
    </source>
</reference>
<dbReference type="PANTHER" id="PTHR30460">
    <property type="entry name" value="MODERATE CONDUCTANCE MECHANOSENSITIVE CHANNEL YBIO"/>
    <property type="match status" value="1"/>
</dbReference>
<evidence type="ECO:0000256" key="6">
    <source>
        <dbReference type="ARBA" id="ARBA00023136"/>
    </source>
</evidence>
<evidence type="ECO:0000259" key="10">
    <source>
        <dbReference type="Pfam" id="PF21082"/>
    </source>
</evidence>
<dbReference type="InterPro" id="IPR045276">
    <property type="entry name" value="YbiO_bact"/>
</dbReference>
<reference evidence="12 13" key="2">
    <citation type="submission" date="2018-03" db="EMBL/GenBank/DDBJ databases">
        <title>The ancient ancestry and fast evolution of plastids.</title>
        <authorList>
            <person name="Moore K.R."/>
            <person name="Magnabosco C."/>
            <person name="Momper L."/>
            <person name="Gold D.A."/>
            <person name="Bosak T."/>
            <person name="Fournier G.P."/>
        </authorList>
    </citation>
    <scope>NUCLEOTIDE SEQUENCE [LARGE SCALE GENOMIC DNA]</scope>
    <source>
        <strain evidence="12 13">ULC18</strain>
    </source>
</reference>
<dbReference type="FunFam" id="2.30.30.60:FF:000001">
    <property type="entry name" value="MscS Mechanosensitive ion channel"/>
    <property type="match status" value="1"/>
</dbReference>
<feature type="region of interest" description="Disordered" evidence="7">
    <location>
        <begin position="585"/>
        <end position="617"/>
    </location>
</feature>
<keyword evidence="5 8" id="KW-1133">Transmembrane helix</keyword>
<evidence type="ECO:0000313" key="12">
    <source>
        <dbReference type="EMBL" id="PSB29952.1"/>
    </source>
</evidence>
<dbReference type="PANTHER" id="PTHR30460:SF0">
    <property type="entry name" value="MODERATE CONDUCTANCE MECHANOSENSITIVE CHANNEL YBIO"/>
    <property type="match status" value="1"/>
</dbReference>
<dbReference type="InterPro" id="IPR006685">
    <property type="entry name" value="MscS_channel_2nd"/>
</dbReference>
<organism evidence="12 13">
    <name type="scientific">Stenomitos frigidus ULC18</name>
    <dbReference type="NCBI Taxonomy" id="2107698"/>
    <lineage>
        <taxon>Bacteria</taxon>
        <taxon>Bacillati</taxon>
        <taxon>Cyanobacteriota</taxon>
        <taxon>Cyanophyceae</taxon>
        <taxon>Leptolyngbyales</taxon>
        <taxon>Leptolyngbyaceae</taxon>
        <taxon>Stenomitos</taxon>
    </lineage>
</organism>
<evidence type="ECO:0000259" key="11">
    <source>
        <dbReference type="Pfam" id="PF21088"/>
    </source>
</evidence>
<proteinExistence type="inferred from homology"/>
<dbReference type="Gene3D" id="3.30.70.100">
    <property type="match status" value="1"/>
</dbReference>
<evidence type="ECO:0000256" key="1">
    <source>
        <dbReference type="ARBA" id="ARBA00004651"/>
    </source>
</evidence>
<dbReference type="Pfam" id="PF21082">
    <property type="entry name" value="MS_channel_3rd"/>
    <property type="match status" value="1"/>
</dbReference>
<keyword evidence="13" id="KW-1185">Reference proteome</keyword>
<feature type="domain" description="Mechanosensitive ion channel MscS C-terminal" evidence="10">
    <location>
        <begin position="488"/>
        <end position="574"/>
    </location>
</feature>
<comment type="similarity">
    <text evidence="2">Belongs to the MscS (TC 1.A.23) family.</text>
</comment>
<keyword evidence="6 8" id="KW-0472">Membrane</keyword>
<keyword evidence="4 8" id="KW-0812">Transmembrane</keyword>
<feature type="transmembrane region" description="Helical" evidence="8">
    <location>
        <begin position="30"/>
        <end position="55"/>
    </location>
</feature>
<dbReference type="GO" id="GO:0005886">
    <property type="term" value="C:plasma membrane"/>
    <property type="evidence" value="ECO:0007669"/>
    <property type="project" value="UniProtKB-SubCell"/>
</dbReference>
<evidence type="ECO:0000256" key="3">
    <source>
        <dbReference type="ARBA" id="ARBA00022475"/>
    </source>
</evidence>